<feature type="transmembrane region" description="Helical" evidence="10">
    <location>
        <begin position="429"/>
        <end position="447"/>
    </location>
</feature>
<keyword evidence="6 10" id="KW-0812">Transmembrane</keyword>
<evidence type="ECO:0000256" key="8">
    <source>
        <dbReference type="ARBA" id="ARBA00023136"/>
    </source>
</evidence>
<keyword evidence="4" id="KW-0813">Transport</keyword>
<evidence type="ECO:0000256" key="3">
    <source>
        <dbReference type="ARBA" id="ARBA00022106"/>
    </source>
</evidence>
<dbReference type="PIRSF" id="PIRSF006603">
    <property type="entry name" value="DinF"/>
    <property type="match status" value="1"/>
</dbReference>
<dbReference type="AlphaFoldDB" id="A0A9D2MRX6"/>
<protein>
    <recommendedName>
        <fullName evidence="3">Multidrug export protein MepA</fullName>
    </recommendedName>
</protein>
<dbReference type="PANTHER" id="PTHR43823:SF3">
    <property type="entry name" value="MULTIDRUG EXPORT PROTEIN MEPA"/>
    <property type="match status" value="1"/>
</dbReference>
<evidence type="ECO:0000256" key="6">
    <source>
        <dbReference type="ARBA" id="ARBA00022692"/>
    </source>
</evidence>
<feature type="transmembrane region" description="Helical" evidence="10">
    <location>
        <begin position="322"/>
        <end position="351"/>
    </location>
</feature>
<dbReference type="Pfam" id="PF01554">
    <property type="entry name" value="MatE"/>
    <property type="match status" value="2"/>
</dbReference>
<dbReference type="GO" id="GO:0046677">
    <property type="term" value="P:response to antibiotic"/>
    <property type="evidence" value="ECO:0007669"/>
    <property type="project" value="UniProtKB-KW"/>
</dbReference>
<evidence type="ECO:0000313" key="12">
    <source>
        <dbReference type="Proteomes" id="UP000886883"/>
    </source>
</evidence>
<evidence type="ECO:0000313" key="11">
    <source>
        <dbReference type="EMBL" id="HJB91614.1"/>
    </source>
</evidence>
<feature type="transmembrane region" description="Helical" evidence="10">
    <location>
        <begin position="141"/>
        <end position="159"/>
    </location>
</feature>
<dbReference type="Proteomes" id="UP000886883">
    <property type="component" value="Unassembled WGS sequence"/>
</dbReference>
<reference evidence="11" key="2">
    <citation type="submission" date="2021-04" db="EMBL/GenBank/DDBJ databases">
        <authorList>
            <person name="Gilroy R."/>
        </authorList>
    </citation>
    <scope>NUCLEOTIDE SEQUENCE</scope>
    <source>
        <strain evidence="11">USAMLcec3-2134</strain>
    </source>
</reference>
<dbReference type="NCBIfam" id="TIGR00797">
    <property type="entry name" value="matE"/>
    <property type="match status" value="1"/>
</dbReference>
<feature type="transmembrane region" description="Helical" evidence="10">
    <location>
        <begin position="99"/>
        <end position="121"/>
    </location>
</feature>
<keyword evidence="5" id="KW-1003">Cell membrane</keyword>
<feature type="transmembrane region" description="Helical" evidence="10">
    <location>
        <begin position="399"/>
        <end position="417"/>
    </location>
</feature>
<dbReference type="InterPro" id="IPR051327">
    <property type="entry name" value="MATE_MepA_subfamily"/>
</dbReference>
<feature type="transmembrane region" description="Helical" evidence="10">
    <location>
        <begin position="20"/>
        <end position="40"/>
    </location>
</feature>
<dbReference type="GO" id="GO:0042910">
    <property type="term" value="F:xenobiotic transmembrane transporter activity"/>
    <property type="evidence" value="ECO:0007669"/>
    <property type="project" value="InterPro"/>
</dbReference>
<comment type="subcellular location">
    <subcellularLocation>
        <location evidence="1">Cell membrane</location>
        <topology evidence="1">Multi-pass membrane protein</topology>
    </subcellularLocation>
</comment>
<name>A0A9D2MRX6_9FIRM</name>
<keyword evidence="9" id="KW-0046">Antibiotic resistance</keyword>
<sequence>MNDSNAQKNDFSRGSVVRSILSLAVPMTLAQLINILYNIIDRMYIGRLPENATLSLTGLGLCLPIISIVIAFANLFGMGGAPLCSIARGKGRLQEAEDIMGNSFCLLLISGFLLTVAGLLFKRPLLYLFGASDATFPFADQYLTIYLCGNLFVMIGLGMNSFINSQGFGRIGMITVLIGAVLNLILDPVFIFAFGMGVRGAAIATVISQTASALWTFRFLTGKRTILSLRLSSMRLQPRLVKKIVGLGMSGFIMSATNSAVQIVCNATLSRHGGDLYVGVMTIINSVREIVSMPVTGITNGAQPVIGFNYGAGQYARIKKAIAFMSAVCISYTALIWAALHLFPAFFIRIFSDETALIQAAIPSMQIYFFGFFFMSLQFSGQSTFTAMGKSKQAIFFSLLRKAFIVIPLTLLLPRYFSPAVNGVFAAEPISNLIGGTASFVTMLVLVGREIRAAGKSGAGS</sequence>
<comment type="caution">
    <text evidence="11">The sequence shown here is derived from an EMBL/GenBank/DDBJ whole genome shotgun (WGS) entry which is preliminary data.</text>
</comment>
<feature type="transmembrane region" description="Helical" evidence="10">
    <location>
        <begin position="171"/>
        <end position="194"/>
    </location>
</feature>
<evidence type="ECO:0000256" key="10">
    <source>
        <dbReference type="SAM" id="Phobius"/>
    </source>
</evidence>
<evidence type="ECO:0000256" key="9">
    <source>
        <dbReference type="ARBA" id="ARBA00023251"/>
    </source>
</evidence>
<evidence type="ECO:0000256" key="5">
    <source>
        <dbReference type="ARBA" id="ARBA00022475"/>
    </source>
</evidence>
<dbReference type="InterPro" id="IPR045070">
    <property type="entry name" value="MATE_MepA-like"/>
</dbReference>
<feature type="transmembrane region" description="Helical" evidence="10">
    <location>
        <begin position="357"/>
        <end position="379"/>
    </location>
</feature>
<comment type="similarity">
    <text evidence="2">Belongs to the multi antimicrobial extrusion (MATE) (TC 2.A.66.1) family. MepA subfamily.</text>
</comment>
<proteinExistence type="inferred from homology"/>
<dbReference type="GO" id="GO:0015297">
    <property type="term" value="F:antiporter activity"/>
    <property type="evidence" value="ECO:0007669"/>
    <property type="project" value="InterPro"/>
</dbReference>
<evidence type="ECO:0000256" key="4">
    <source>
        <dbReference type="ARBA" id="ARBA00022448"/>
    </source>
</evidence>
<evidence type="ECO:0000256" key="1">
    <source>
        <dbReference type="ARBA" id="ARBA00004651"/>
    </source>
</evidence>
<gene>
    <name evidence="11" type="ORF">H9763_09165</name>
</gene>
<organism evidence="11 12">
    <name type="scientific">Candidatus Eisenbergiella merdigallinarum</name>
    <dbReference type="NCBI Taxonomy" id="2838552"/>
    <lineage>
        <taxon>Bacteria</taxon>
        <taxon>Bacillati</taxon>
        <taxon>Bacillota</taxon>
        <taxon>Clostridia</taxon>
        <taxon>Lachnospirales</taxon>
        <taxon>Lachnospiraceae</taxon>
        <taxon>Eisenbergiella</taxon>
    </lineage>
</organism>
<keyword evidence="8 10" id="KW-0472">Membrane</keyword>
<dbReference type="EMBL" id="DWXE01000037">
    <property type="protein sequence ID" value="HJB91614.1"/>
    <property type="molecule type" value="Genomic_DNA"/>
</dbReference>
<feature type="transmembrane region" description="Helical" evidence="10">
    <location>
        <begin position="52"/>
        <end position="78"/>
    </location>
</feature>
<reference evidence="11" key="1">
    <citation type="journal article" date="2021" name="PeerJ">
        <title>Extensive microbial diversity within the chicken gut microbiome revealed by metagenomics and culture.</title>
        <authorList>
            <person name="Gilroy R."/>
            <person name="Ravi A."/>
            <person name="Getino M."/>
            <person name="Pursley I."/>
            <person name="Horton D.L."/>
            <person name="Alikhan N.F."/>
            <person name="Baker D."/>
            <person name="Gharbi K."/>
            <person name="Hall N."/>
            <person name="Watson M."/>
            <person name="Adriaenssens E.M."/>
            <person name="Foster-Nyarko E."/>
            <person name="Jarju S."/>
            <person name="Secka A."/>
            <person name="Antonio M."/>
            <person name="Oren A."/>
            <person name="Chaudhuri R.R."/>
            <person name="La Ragione R."/>
            <person name="Hildebrand F."/>
            <person name="Pallen M.J."/>
        </authorList>
    </citation>
    <scope>NUCLEOTIDE SEQUENCE</scope>
    <source>
        <strain evidence="11">USAMLcec3-2134</strain>
    </source>
</reference>
<evidence type="ECO:0000256" key="2">
    <source>
        <dbReference type="ARBA" id="ARBA00008417"/>
    </source>
</evidence>
<dbReference type="GO" id="GO:0005886">
    <property type="term" value="C:plasma membrane"/>
    <property type="evidence" value="ECO:0007669"/>
    <property type="project" value="UniProtKB-SubCell"/>
</dbReference>
<dbReference type="CDD" id="cd13143">
    <property type="entry name" value="MATE_MepA_like"/>
    <property type="match status" value="1"/>
</dbReference>
<feature type="transmembrane region" description="Helical" evidence="10">
    <location>
        <begin position="200"/>
        <end position="220"/>
    </location>
</feature>
<dbReference type="PANTHER" id="PTHR43823">
    <property type="entry name" value="SPORULATION PROTEIN YKVU"/>
    <property type="match status" value="1"/>
</dbReference>
<evidence type="ECO:0000256" key="7">
    <source>
        <dbReference type="ARBA" id="ARBA00022989"/>
    </source>
</evidence>
<keyword evidence="7 10" id="KW-1133">Transmembrane helix</keyword>
<accession>A0A9D2MRX6</accession>
<dbReference type="InterPro" id="IPR002528">
    <property type="entry name" value="MATE_fam"/>
</dbReference>
<dbReference type="InterPro" id="IPR048279">
    <property type="entry name" value="MdtK-like"/>
</dbReference>